<dbReference type="SUPFAM" id="SSF53720">
    <property type="entry name" value="ALDH-like"/>
    <property type="match status" value="1"/>
</dbReference>
<dbReference type="Pfam" id="PF00171">
    <property type="entry name" value="Aldedh"/>
    <property type="match status" value="1"/>
</dbReference>
<dbReference type="RefSeq" id="WP_275683509.1">
    <property type="nucleotide sequence ID" value="NZ_JAJLJH010000004.1"/>
</dbReference>
<gene>
    <name evidence="4" type="ORF">LPC04_17345</name>
</gene>
<dbReference type="EMBL" id="JAJLJH010000004">
    <property type="protein sequence ID" value="MCK9687472.1"/>
    <property type="molecule type" value="Genomic_DNA"/>
</dbReference>
<dbReference type="FunFam" id="3.40.605.10:FF:000033">
    <property type="entry name" value="NAD-dependent succinate-semialdehyde dehydrogenase"/>
    <property type="match status" value="1"/>
</dbReference>
<dbReference type="InterPro" id="IPR016163">
    <property type="entry name" value="Ald_DH_C"/>
</dbReference>
<dbReference type="InterPro" id="IPR015590">
    <property type="entry name" value="Aldehyde_DH_dom"/>
</dbReference>
<comment type="caution">
    <text evidence="4">The sequence shown here is derived from an EMBL/GenBank/DDBJ whole genome shotgun (WGS) entry which is preliminary data.</text>
</comment>
<dbReference type="PANTHER" id="PTHR43353:SF5">
    <property type="entry name" value="SUCCINATE-SEMIALDEHYDE DEHYDROGENASE, MITOCHONDRIAL"/>
    <property type="match status" value="1"/>
</dbReference>
<name>A0A9X1YN70_9BURK</name>
<dbReference type="PANTHER" id="PTHR43353">
    <property type="entry name" value="SUCCINATE-SEMIALDEHYDE DEHYDROGENASE, MITOCHONDRIAL"/>
    <property type="match status" value="1"/>
</dbReference>
<dbReference type="GO" id="GO:0004777">
    <property type="term" value="F:succinate-semialdehyde dehydrogenase (NAD+) activity"/>
    <property type="evidence" value="ECO:0007669"/>
    <property type="project" value="TreeGrafter"/>
</dbReference>
<evidence type="ECO:0000259" key="3">
    <source>
        <dbReference type="Pfam" id="PF00171"/>
    </source>
</evidence>
<feature type="domain" description="Aldehyde dehydrogenase" evidence="3">
    <location>
        <begin position="19"/>
        <end position="478"/>
    </location>
</feature>
<sequence length="483" mass="50493">MTETTSSYPDTRLLIAGEWRDATGGKKIAVANPATGQTIGHVAHASIADLDAALAAAQSGFDKWRNIPAADRAAMMRKAAGLLRERADAIARVMVQEQGKPLAEAKVEIVAGASIIEWFADEGMRVYGRIVPSRNLAAQQLVLKEPVGPVAAFTPWNFPINQIVRKLGAALATGCSFLCKAPEETPASPAALLQTFVDAGVPAGVVGLVFGDPAEISNHLITSPIIRKVTFTGSTPVGKQLAALAGQHMKRVTMELGGHAPVIVAEDADVALAVKAAGAAKFRNAGQVCISPTRFLVHSSLRDEFAAALVKHAQGLKLGDGLEAGTNLGPLANSRRITAMAKVMEDARAKGARIATGGERVGSTGNFFAPTVLTDVPLDADVFNNEPFGPVAAVRAFDTLDEAIAEANRLPYGLAGYAFTKSIKTAHILGQRLELGMLWVNQPATPSPEMPFGGVKDSGYGTEGGPEALEPYLVTKAVSILGV</sequence>
<evidence type="ECO:0000313" key="4">
    <source>
        <dbReference type="EMBL" id="MCK9687472.1"/>
    </source>
</evidence>
<dbReference type="AlphaFoldDB" id="A0A9X1YN70"/>
<dbReference type="Gene3D" id="3.40.309.10">
    <property type="entry name" value="Aldehyde Dehydrogenase, Chain A, domain 2"/>
    <property type="match status" value="1"/>
</dbReference>
<organism evidence="4 5">
    <name type="scientific">Scleromatobacter humisilvae</name>
    <dbReference type="NCBI Taxonomy" id="2897159"/>
    <lineage>
        <taxon>Bacteria</taxon>
        <taxon>Pseudomonadati</taxon>
        <taxon>Pseudomonadota</taxon>
        <taxon>Betaproteobacteria</taxon>
        <taxon>Burkholderiales</taxon>
        <taxon>Sphaerotilaceae</taxon>
        <taxon>Scleromatobacter</taxon>
    </lineage>
</organism>
<dbReference type="CDD" id="cd07103">
    <property type="entry name" value="ALDH_F5_SSADH_GabD"/>
    <property type="match status" value="1"/>
</dbReference>
<dbReference type="GO" id="GO:0009450">
    <property type="term" value="P:gamma-aminobutyric acid catabolic process"/>
    <property type="evidence" value="ECO:0007669"/>
    <property type="project" value="TreeGrafter"/>
</dbReference>
<dbReference type="Proteomes" id="UP001139353">
    <property type="component" value="Unassembled WGS sequence"/>
</dbReference>
<dbReference type="InterPro" id="IPR050740">
    <property type="entry name" value="Aldehyde_DH_Superfamily"/>
</dbReference>
<evidence type="ECO:0000256" key="2">
    <source>
        <dbReference type="ARBA" id="ARBA00023002"/>
    </source>
</evidence>
<dbReference type="InterPro" id="IPR016162">
    <property type="entry name" value="Ald_DH_N"/>
</dbReference>
<evidence type="ECO:0000313" key="5">
    <source>
        <dbReference type="Proteomes" id="UP001139353"/>
    </source>
</evidence>
<proteinExistence type="inferred from homology"/>
<reference evidence="4" key="1">
    <citation type="submission" date="2021-11" db="EMBL/GenBank/DDBJ databases">
        <title>BS-T2-15 a new species belonging to the Comamonadaceae family isolated from the soil of a French oak forest.</title>
        <authorList>
            <person name="Mieszkin S."/>
            <person name="Alain K."/>
        </authorList>
    </citation>
    <scope>NUCLEOTIDE SEQUENCE</scope>
    <source>
        <strain evidence="4">BS-T2-15</strain>
    </source>
</reference>
<dbReference type="InterPro" id="IPR016161">
    <property type="entry name" value="Ald_DH/histidinol_DH"/>
</dbReference>
<keyword evidence="2" id="KW-0560">Oxidoreductase</keyword>
<comment type="similarity">
    <text evidence="1">Belongs to the aldehyde dehydrogenase family.</text>
</comment>
<evidence type="ECO:0000256" key="1">
    <source>
        <dbReference type="ARBA" id="ARBA00009986"/>
    </source>
</evidence>
<keyword evidence="5" id="KW-1185">Reference proteome</keyword>
<dbReference type="FunFam" id="3.40.309.10:FF:000009">
    <property type="entry name" value="Aldehyde dehydrogenase A"/>
    <property type="match status" value="1"/>
</dbReference>
<protein>
    <submittedName>
        <fullName evidence="4">NAD-dependent succinate-semialdehyde dehydrogenase</fullName>
    </submittedName>
</protein>
<dbReference type="Gene3D" id="3.40.605.10">
    <property type="entry name" value="Aldehyde Dehydrogenase, Chain A, domain 1"/>
    <property type="match status" value="1"/>
</dbReference>
<accession>A0A9X1YN70</accession>